<name>A0A3A5K4R2_9HYPH</name>
<organism evidence="1 2">
    <name type="scientific">Mesorhizobium waimense</name>
    <dbReference type="NCBI Taxonomy" id="1300307"/>
    <lineage>
        <taxon>Bacteria</taxon>
        <taxon>Pseudomonadati</taxon>
        <taxon>Pseudomonadota</taxon>
        <taxon>Alphaproteobacteria</taxon>
        <taxon>Hyphomicrobiales</taxon>
        <taxon>Phyllobacteriaceae</taxon>
        <taxon>Mesorhizobium</taxon>
    </lineage>
</organism>
<gene>
    <name evidence="1" type="ORF">D3227_35900</name>
</gene>
<reference evidence="1 2" key="1">
    <citation type="submission" date="2018-09" db="EMBL/GenBank/DDBJ databases">
        <title>Mesorhizobium carmichaelinearum sp. nov. isolated from Carmichaelinea spp. root nodules in New Zealand.</title>
        <authorList>
            <person name="De Meyer S.E."/>
        </authorList>
    </citation>
    <scope>NUCLEOTIDE SEQUENCE [LARGE SCALE GENOMIC DNA]</scope>
    <source>
        <strain evidence="1 2">ICMP19557</strain>
    </source>
</reference>
<keyword evidence="2" id="KW-1185">Reference proteome</keyword>
<comment type="caution">
    <text evidence="1">The sequence shown here is derived from an EMBL/GenBank/DDBJ whole genome shotgun (WGS) entry which is preliminary data.</text>
</comment>
<dbReference type="AlphaFoldDB" id="A0A3A5K4R2"/>
<accession>A0A3A5K4R2</accession>
<proteinExistence type="predicted"/>
<dbReference type="EMBL" id="QZWZ01000060">
    <property type="protein sequence ID" value="RJT27742.1"/>
    <property type="molecule type" value="Genomic_DNA"/>
</dbReference>
<dbReference type="OrthoDB" id="6696050at2"/>
<evidence type="ECO:0000313" key="1">
    <source>
        <dbReference type="EMBL" id="RJT27742.1"/>
    </source>
</evidence>
<dbReference type="RefSeq" id="WP_120018848.1">
    <property type="nucleotide sequence ID" value="NZ_QZWZ01000060.1"/>
</dbReference>
<evidence type="ECO:0000313" key="2">
    <source>
        <dbReference type="Proteomes" id="UP000272706"/>
    </source>
</evidence>
<sequence length="84" mass="9552">MKSWKRNIRVSDLADNQKLEARCKKCGHVHYLTRAIVCTSPEREFLYIDELERETACRARGCHGGVRLSMVRLDELSGFVGGLA</sequence>
<dbReference type="Proteomes" id="UP000272706">
    <property type="component" value="Unassembled WGS sequence"/>
</dbReference>
<protein>
    <submittedName>
        <fullName evidence="1">Uncharacterized protein</fullName>
    </submittedName>
</protein>